<dbReference type="Gene3D" id="3.40.1190.10">
    <property type="entry name" value="Mur-like, catalytic domain"/>
    <property type="match status" value="1"/>
</dbReference>
<dbReference type="GO" id="GO:0005737">
    <property type="term" value="C:cytoplasm"/>
    <property type="evidence" value="ECO:0007669"/>
    <property type="project" value="TreeGrafter"/>
</dbReference>
<keyword evidence="6" id="KW-0460">Magnesium</keyword>
<dbReference type="Gene3D" id="3.90.190.20">
    <property type="entry name" value="Mur ligase, C-terminal domain"/>
    <property type="match status" value="1"/>
</dbReference>
<dbReference type="Proteomes" id="UP000195557">
    <property type="component" value="Unassembled WGS sequence"/>
</dbReference>
<evidence type="ECO:0000256" key="5">
    <source>
        <dbReference type="ARBA" id="ARBA00022840"/>
    </source>
</evidence>
<reference evidence="10" key="1">
    <citation type="submission" date="2017-04" db="EMBL/GenBank/DDBJ databases">
        <title>Population genomics of picophytoplankton unveils novel chromosome hypervariability.</title>
        <authorList>
            <consortium name="DOE Joint Genome Institute"/>
            <person name="Blanc-Mathieu R."/>
            <person name="Krasovec M."/>
            <person name="Hebrard M."/>
            <person name="Yau S."/>
            <person name="Desgranges E."/>
            <person name="Martin J."/>
            <person name="Schackwitz W."/>
            <person name="Kuo A."/>
            <person name="Salin G."/>
            <person name="Donnadieu C."/>
            <person name="Desdevises Y."/>
            <person name="Sanchez-Ferandin S."/>
            <person name="Moreau H."/>
            <person name="Rivals E."/>
            <person name="Grigoriev I.V."/>
            <person name="Grimsley N."/>
            <person name="Eyre-Walker A."/>
            <person name="Piganeau G."/>
        </authorList>
    </citation>
    <scope>NUCLEOTIDE SEQUENCE [LARGE SCALE GENOMIC DNA]</scope>
    <source>
        <strain evidence="10">RCC 1115</strain>
    </source>
</reference>
<proteinExistence type="inferred from homology"/>
<evidence type="ECO:0000259" key="9">
    <source>
        <dbReference type="Pfam" id="PF12638"/>
    </source>
</evidence>
<dbReference type="Pfam" id="PF12638">
    <property type="entry name" value="Staygreen"/>
    <property type="match status" value="1"/>
</dbReference>
<dbReference type="SUPFAM" id="SSF53244">
    <property type="entry name" value="MurD-like peptide ligases, peptide-binding domain"/>
    <property type="match status" value="1"/>
</dbReference>
<dbReference type="Pfam" id="PF08245">
    <property type="entry name" value="Mur_ligase_M"/>
    <property type="match status" value="1"/>
</dbReference>
<dbReference type="InterPro" id="IPR036565">
    <property type="entry name" value="Mur-like_cat_sf"/>
</dbReference>
<evidence type="ECO:0000256" key="4">
    <source>
        <dbReference type="ARBA" id="ARBA00022741"/>
    </source>
</evidence>
<evidence type="ECO:0000256" key="1">
    <source>
        <dbReference type="ARBA" id="ARBA00008276"/>
    </source>
</evidence>
<dbReference type="GO" id="GO:0004326">
    <property type="term" value="F:tetrahydrofolylpolyglutamate synthase activity"/>
    <property type="evidence" value="ECO:0007669"/>
    <property type="project" value="InterPro"/>
</dbReference>
<name>A0A1Y5IH17_OSTTA</name>
<accession>A0A1Y5IH17</accession>
<dbReference type="PROSITE" id="PS01011">
    <property type="entry name" value="FOLYLPOLYGLU_SYNT_1"/>
    <property type="match status" value="1"/>
</dbReference>
<evidence type="ECO:0000259" key="7">
    <source>
        <dbReference type="Pfam" id="PF02875"/>
    </source>
</evidence>
<dbReference type="InterPro" id="IPR036615">
    <property type="entry name" value="Mur_ligase_C_dom_sf"/>
</dbReference>
<dbReference type="NCBIfam" id="TIGR01499">
    <property type="entry name" value="folC"/>
    <property type="match status" value="1"/>
</dbReference>
<dbReference type="InterPro" id="IPR024438">
    <property type="entry name" value="Staygreen"/>
</dbReference>
<evidence type="ECO:0000313" key="10">
    <source>
        <dbReference type="EMBL" id="OUS46265.1"/>
    </source>
</evidence>
<dbReference type="InterPro" id="IPR013221">
    <property type="entry name" value="Mur_ligase_cen"/>
</dbReference>
<dbReference type="InterPro" id="IPR018109">
    <property type="entry name" value="Folylpolyglutamate_synth_CS"/>
</dbReference>
<evidence type="ECO:0000259" key="8">
    <source>
        <dbReference type="Pfam" id="PF08245"/>
    </source>
</evidence>
<protein>
    <submittedName>
        <fullName evidence="10">Mur ligase</fullName>
    </submittedName>
</protein>
<dbReference type="PANTHER" id="PTHR11136:SF0">
    <property type="entry name" value="DIHYDROFOLATE SYNTHETASE-RELATED"/>
    <property type="match status" value="1"/>
</dbReference>
<dbReference type="GO" id="GO:0005524">
    <property type="term" value="F:ATP binding"/>
    <property type="evidence" value="ECO:0007669"/>
    <property type="project" value="UniProtKB-KW"/>
</dbReference>
<feature type="domain" description="Mur ligase central" evidence="8">
    <location>
        <begin position="293"/>
        <end position="528"/>
    </location>
</feature>
<keyword evidence="2 10" id="KW-0436">Ligase</keyword>
<dbReference type="PROSITE" id="PS01012">
    <property type="entry name" value="FOLYLPOLYGLU_SYNT_2"/>
    <property type="match status" value="1"/>
</dbReference>
<sequence>MGDEEGDRRDDAAVTSAVFDALKFDPDRVSVSFDATSTEVEPESLLQRRYTLTHNDVTRNLTLTVGTTFNDEQTSVWYTRLLRDEVLAEWREDGLHVFCQVSANEAWWIRWAAPFRAVVFRQKLPLVLDTLRYAERELLATYPELFDSPVYVNFGEASGPGDKEYWGDLRTAGSEETKSKRVVCADGAGLDPRIADNVRQTIKGPRGSGVIDIGGVVLEKMLAERVPPCSTLRRPLTSFASVDECLRDFVNHERSGVPRGAGTNTTDGFDLGRMHRLLKDFGDPHVAYTTVHVSGTKGKGTTLSVLASVLRSAGKRVGTYKSPHVYTVAERIRSSDEDASTEVLNLLNGVETEIKAAQKREDGQLSYFEVLTALAFAYFKKAKVDLALVEVGLGGSRDATNVLRPENLEAAVITHIGEEHLAALGGSIDTIVDAKAGIAHEGRPVFYAPNADDKITQMLRRALKQRGANIIDTVSADVRLFGYRVSTFGPSQEVDIDISVDGVLEARLEGVVIPLVGPHQRENVDLAVRVLWWLRGQGKIDVSLEDIRTGLESTRSPGNFEMFDVDGMSVIADGAHTKASAEMLVKTLGEIFPRRKVVFVVGMADDKDHKGFLEELYKSNPLAVICTQMQVAGGSSRTTPAKDLATALQGGHQNYDPPPEIVAEFDEALEVALAGAKDDPDAVVVVTGSLYTFRAMRNILEAQ</sequence>
<dbReference type="PANTHER" id="PTHR11136">
    <property type="entry name" value="FOLYLPOLYGLUTAMATE SYNTHASE-RELATED"/>
    <property type="match status" value="1"/>
</dbReference>
<feature type="domain" description="Mur ligase C-terminal" evidence="7">
    <location>
        <begin position="560"/>
        <end position="689"/>
    </location>
</feature>
<evidence type="ECO:0000256" key="2">
    <source>
        <dbReference type="ARBA" id="ARBA00022598"/>
    </source>
</evidence>
<comment type="similarity">
    <text evidence="1">Belongs to the folylpolyglutamate synthase family.</text>
</comment>
<keyword evidence="5" id="KW-0067">ATP-binding</keyword>
<dbReference type="eggNOG" id="KOG2525">
    <property type="taxonomic scope" value="Eukaryota"/>
</dbReference>
<dbReference type="GO" id="GO:0008841">
    <property type="term" value="F:dihydrofolate synthase activity"/>
    <property type="evidence" value="ECO:0007669"/>
    <property type="project" value="TreeGrafter"/>
</dbReference>
<evidence type="ECO:0000256" key="6">
    <source>
        <dbReference type="ARBA" id="ARBA00022842"/>
    </source>
</evidence>
<dbReference type="InterPro" id="IPR004101">
    <property type="entry name" value="Mur_ligase_C"/>
</dbReference>
<dbReference type="InterPro" id="IPR001645">
    <property type="entry name" value="Folylpolyglutamate_synth"/>
</dbReference>
<dbReference type="AlphaFoldDB" id="A0A1Y5IH17"/>
<dbReference type="EMBL" id="KZ155784">
    <property type="protein sequence ID" value="OUS46265.1"/>
    <property type="molecule type" value="Genomic_DNA"/>
</dbReference>
<evidence type="ECO:0000256" key="3">
    <source>
        <dbReference type="ARBA" id="ARBA00022723"/>
    </source>
</evidence>
<feature type="domain" description="Staygreen protein" evidence="9">
    <location>
        <begin position="23"/>
        <end position="170"/>
    </location>
</feature>
<dbReference type="SUPFAM" id="SSF53623">
    <property type="entry name" value="MurD-like peptide ligases, catalytic domain"/>
    <property type="match status" value="1"/>
</dbReference>
<dbReference type="Pfam" id="PF02875">
    <property type="entry name" value="Mur_ligase_C"/>
    <property type="match status" value="1"/>
</dbReference>
<keyword evidence="3" id="KW-0479">Metal-binding</keyword>
<keyword evidence="4" id="KW-0547">Nucleotide-binding</keyword>
<organism evidence="10">
    <name type="scientific">Ostreococcus tauri</name>
    <name type="common">Marine green alga</name>
    <dbReference type="NCBI Taxonomy" id="70448"/>
    <lineage>
        <taxon>Eukaryota</taxon>
        <taxon>Viridiplantae</taxon>
        <taxon>Chlorophyta</taxon>
        <taxon>Mamiellophyceae</taxon>
        <taxon>Mamiellales</taxon>
        <taxon>Bathycoccaceae</taxon>
        <taxon>Ostreococcus</taxon>
    </lineage>
</organism>
<gene>
    <name evidence="10" type="ORF">BE221DRAFT_145989</name>
</gene>
<dbReference type="GO" id="GO:0046872">
    <property type="term" value="F:metal ion binding"/>
    <property type="evidence" value="ECO:0007669"/>
    <property type="project" value="UniProtKB-KW"/>
</dbReference>